<dbReference type="InterPro" id="IPR001139">
    <property type="entry name" value="Glyco_hydro_30"/>
</dbReference>
<dbReference type="Gene3D" id="1.25.40.10">
    <property type="entry name" value="Tetratricopeptide repeat domain"/>
    <property type="match status" value="1"/>
</dbReference>
<dbReference type="GO" id="GO:0006914">
    <property type="term" value="P:autophagy"/>
    <property type="evidence" value="ECO:0007669"/>
    <property type="project" value="UniProtKB-ARBA"/>
</dbReference>
<evidence type="ECO:0000256" key="5">
    <source>
        <dbReference type="ARBA" id="ARBA00012658"/>
    </source>
</evidence>
<dbReference type="InterPro" id="IPR033453">
    <property type="entry name" value="Glyco_hydro_30_TIM-barrel"/>
</dbReference>
<evidence type="ECO:0000256" key="4">
    <source>
        <dbReference type="ARBA" id="ARBA00005382"/>
    </source>
</evidence>
<dbReference type="Pfam" id="PF13174">
    <property type="entry name" value="TPR_6"/>
    <property type="match status" value="1"/>
</dbReference>
<keyword evidence="16" id="KW-1185">Reference proteome</keyword>
<dbReference type="PANTHER" id="PTHR44177:SF1">
    <property type="entry name" value="TETRATRICOPEPTIDE REPEAT PROTEIN 8"/>
    <property type="match status" value="1"/>
</dbReference>
<comment type="catalytic activity">
    <reaction evidence="1">
        <text>a beta-D-glucosyl-(1&lt;-&gt;1')-N-acylsphing-4-enine + H2O = an N-acylsphing-4-enine + D-glucose</text>
        <dbReference type="Rhea" id="RHEA:13269"/>
        <dbReference type="ChEBI" id="CHEBI:4167"/>
        <dbReference type="ChEBI" id="CHEBI:15377"/>
        <dbReference type="ChEBI" id="CHEBI:22801"/>
        <dbReference type="ChEBI" id="CHEBI:52639"/>
        <dbReference type="EC" id="3.2.1.45"/>
    </reaction>
    <physiologicalReaction direction="left-to-right" evidence="1">
        <dbReference type="Rhea" id="RHEA:13270"/>
    </physiologicalReaction>
</comment>
<dbReference type="GO" id="GO:0036064">
    <property type="term" value="C:ciliary basal body"/>
    <property type="evidence" value="ECO:0007669"/>
    <property type="project" value="TreeGrafter"/>
</dbReference>
<dbReference type="InterPro" id="IPR028796">
    <property type="entry name" value="BBS8"/>
</dbReference>
<comment type="caution">
    <text evidence="15">The sequence shown here is derived from an EMBL/GenBank/DDBJ whole genome shotgun (WGS) entry which is preliminary data.</text>
</comment>
<dbReference type="SUPFAM" id="SSF51445">
    <property type="entry name" value="(Trans)glycosidases"/>
    <property type="match status" value="1"/>
</dbReference>
<evidence type="ECO:0000313" key="15">
    <source>
        <dbReference type="EMBL" id="KAK0399818.1"/>
    </source>
</evidence>
<dbReference type="CDD" id="cd21341">
    <property type="entry name" value="TTC8_N"/>
    <property type="match status" value="1"/>
</dbReference>
<evidence type="ECO:0000256" key="3">
    <source>
        <dbReference type="ARBA" id="ARBA00004991"/>
    </source>
</evidence>
<protein>
    <recommendedName>
        <fullName evidence="5">glucosylceramidase</fullName>
        <ecNumber evidence="5">3.2.1.45</ecNumber>
    </recommendedName>
</protein>
<comment type="catalytic activity">
    <reaction evidence="10">
        <text>a beta-D-glucosylceramide + H2O = an N-acyl-sphingoid base + D-glucose</text>
        <dbReference type="Rhea" id="RHEA:81447"/>
        <dbReference type="ChEBI" id="CHEBI:4167"/>
        <dbReference type="ChEBI" id="CHEBI:15377"/>
        <dbReference type="ChEBI" id="CHEBI:83264"/>
        <dbReference type="ChEBI" id="CHEBI:83273"/>
    </reaction>
    <physiologicalReaction direction="left-to-right" evidence="10">
        <dbReference type="Rhea" id="RHEA:81448"/>
    </physiologicalReaction>
</comment>
<evidence type="ECO:0000256" key="10">
    <source>
        <dbReference type="ARBA" id="ARBA00050474"/>
    </source>
</evidence>
<evidence type="ECO:0000256" key="13">
    <source>
        <dbReference type="SAM" id="MobiDB-lite"/>
    </source>
</evidence>
<evidence type="ECO:0000256" key="6">
    <source>
        <dbReference type="ARBA" id="ARBA00022729"/>
    </source>
</evidence>
<dbReference type="SMART" id="SM00028">
    <property type="entry name" value="TPR"/>
    <property type="match status" value="7"/>
</dbReference>
<evidence type="ECO:0000256" key="12">
    <source>
        <dbReference type="PROSITE-ProRule" id="PRU00339"/>
    </source>
</evidence>
<dbReference type="GO" id="GO:0005764">
    <property type="term" value="C:lysosome"/>
    <property type="evidence" value="ECO:0007669"/>
    <property type="project" value="UniProtKB-ARBA"/>
</dbReference>
<feature type="repeat" description="TPR" evidence="12">
    <location>
        <begin position="307"/>
        <end position="340"/>
    </location>
</feature>
<dbReference type="GO" id="GO:0007040">
    <property type="term" value="P:lysosome organization"/>
    <property type="evidence" value="ECO:0007669"/>
    <property type="project" value="UniProtKB-ARBA"/>
</dbReference>
<gene>
    <name evidence="15" type="ORF">QR680_003229</name>
</gene>
<keyword evidence="9" id="KW-0443">Lipid metabolism</keyword>
<accession>A0AA39H5V9</accession>
<comment type="similarity">
    <text evidence="4">Belongs to the glycosyl hydrolase 30 family.</text>
</comment>
<keyword evidence="7" id="KW-0378">Hydrolase</keyword>
<evidence type="ECO:0000259" key="14">
    <source>
        <dbReference type="Pfam" id="PF02055"/>
    </source>
</evidence>
<dbReference type="GO" id="GO:0016758">
    <property type="term" value="F:hexosyltransferase activity"/>
    <property type="evidence" value="ECO:0007669"/>
    <property type="project" value="UniProtKB-ARBA"/>
</dbReference>
<dbReference type="AlphaFoldDB" id="A0AA39H5V9"/>
<dbReference type="GO" id="GO:0006066">
    <property type="term" value="P:alcohol metabolic process"/>
    <property type="evidence" value="ECO:0007669"/>
    <property type="project" value="UniProtKB-ARBA"/>
</dbReference>
<dbReference type="EC" id="3.2.1.45" evidence="5"/>
<dbReference type="Gene3D" id="3.20.20.80">
    <property type="entry name" value="Glycosidases"/>
    <property type="match status" value="1"/>
</dbReference>
<proteinExistence type="inferred from homology"/>
<keyword evidence="8" id="KW-0746">Sphingolipid metabolism</keyword>
<evidence type="ECO:0000256" key="11">
    <source>
        <dbReference type="ARBA" id="ARBA00051345"/>
    </source>
</evidence>
<feature type="repeat" description="TPR" evidence="12">
    <location>
        <begin position="411"/>
        <end position="444"/>
    </location>
</feature>
<dbReference type="SUPFAM" id="SSF48452">
    <property type="entry name" value="TPR-like"/>
    <property type="match status" value="1"/>
</dbReference>
<keyword evidence="6" id="KW-0732">Signal</keyword>
<comment type="pathway">
    <text evidence="2">Lipid metabolism; sphingolipid metabolism.</text>
</comment>
<dbReference type="PROSITE" id="PS50005">
    <property type="entry name" value="TPR"/>
    <property type="match status" value="2"/>
</dbReference>
<dbReference type="GO" id="GO:0016241">
    <property type="term" value="P:regulation of macroautophagy"/>
    <property type="evidence" value="ECO:0007669"/>
    <property type="project" value="UniProtKB-ARBA"/>
</dbReference>
<evidence type="ECO:0000256" key="9">
    <source>
        <dbReference type="ARBA" id="ARBA00023098"/>
    </source>
</evidence>
<dbReference type="GO" id="GO:0051246">
    <property type="term" value="P:regulation of protein metabolic process"/>
    <property type="evidence" value="ECO:0007669"/>
    <property type="project" value="UniProtKB-ARBA"/>
</dbReference>
<dbReference type="InterPro" id="IPR017853">
    <property type="entry name" value="GH"/>
</dbReference>
<dbReference type="EMBL" id="JAUCMV010000005">
    <property type="protein sequence ID" value="KAK0399818.1"/>
    <property type="molecule type" value="Genomic_DNA"/>
</dbReference>
<dbReference type="GO" id="GO:0005774">
    <property type="term" value="C:vacuolar membrane"/>
    <property type="evidence" value="ECO:0007669"/>
    <property type="project" value="UniProtKB-ARBA"/>
</dbReference>
<reference evidence="15" key="1">
    <citation type="submission" date="2023-06" db="EMBL/GenBank/DDBJ databases">
        <title>Genomic analysis of the entomopathogenic nematode Steinernema hermaphroditum.</title>
        <authorList>
            <person name="Schwarz E.M."/>
            <person name="Heppert J.K."/>
            <person name="Baniya A."/>
            <person name="Schwartz H.T."/>
            <person name="Tan C.-H."/>
            <person name="Antoshechkin I."/>
            <person name="Sternberg P.W."/>
            <person name="Goodrich-Blair H."/>
            <person name="Dillman A.R."/>
        </authorList>
    </citation>
    <scope>NUCLEOTIDE SEQUENCE</scope>
    <source>
        <strain evidence="15">PS9179</strain>
        <tissue evidence="15">Whole animal</tissue>
    </source>
</reference>
<dbReference type="GO" id="GO:0010605">
    <property type="term" value="P:negative regulation of macromolecule metabolic process"/>
    <property type="evidence" value="ECO:0007669"/>
    <property type="project" value="UniProtKB-ARBA"/>
</dbReference>
<dbReference type="PANTHER" id="PTHR44177">
    <property type="entry name" value="TETRATRICOPEPTIDE REPEAT PROTEIN 8"/>
    <property type="match status" value="1"/>
</dbReference>
<dbReference type="GO" id="GO:0008202">
    <property type="term" value="P:steroid metabolic process"/>
    <property type="evidence" value="ECO:0007669"/>
    <property type="project" value="UniProtKB-ARBA"/>
</dbReference>
<sequence>MDSRAPATSTALPCGLGALWTIGIIFVDMAELDGLYKALKLLSLNQVDEAEKECTKLLEKNAYDQAAWSLKLQCLTEQTFVDELENEETGLAETFMDDNIISKDARPGTSLARPVTTSQGASPAIRPRTNTGRPLSGVVRPETSSRGGSLEQALKTSRTSRTARAITSSSARTVRLGTASMVAQPDGPFVNLARLNIDKYANDPNLSRQLFEYVFYHEGDMKVAHQIAAIATKSAEFNNWYWKNALGKCYYRLGMLREAEQQFTSSLKNFQVVETYAYLAKVYSRIDQPCKAISKYLEGLNAFPNDVTLLVGLARIQERTGNIDDSIETYRMVLKKEPNNIEATACIGTHYFYNDNPEVALRYYRRILQMGVYSSEIYLNIGLCCFYCQQMDMAIGCIEKAHKMADDEASADVWYNTGHIAMAIGDLSMAQRCFKLAIAASPEHAESLCNLGILRLKEGKQDEAKNLLTAAVSKGTHLFEPHYNLALLHYKLFIKPSEPQNFICICNATVCHTLPDEDAWARPKQLTMFTSSKEGKRFERSIWNFVSHKSDILRQQLGDTFDNEITIGRPKNTGRTLIKGFGAALTDAAAINLNSLNEALKERLINAYFTRKGSEYSLIRIPIASCDFSTREYSYADERGDEKLQHFKLQTEDVWKIDYLKRFRSTSPNDLYFFASPWSAPGWMKSNGRMKGGGTLLEKYHGIYADYLIRFLEEYKSAGVAMHGMTVQNEPSTGADPDYAFQTMYFSAKDEQQFVKNHLGPLLSEKFPSLELMIGDDFRKSLPNFPDVFLNDTQASAYVKGIAVHWYDREEVGADVFSKTHENHPDKFILSTEACNYDKGKLVPVDFGSWQRGDNYAKDIMENLMNNVSGWVDWNLALNMEGGPNWVKNFVDSPIIVNAEKQEFYLQPMYYVLAHFSKYVKPHMFMSNFKVNKQVEGLDLVVFQDTSNNKTIIIRNANDRDYEIKITDKACKGHSVIVPIDANSVNSLGYRCDQ</sequence>
<dbReference type="GO" id="GO:1905515">
    <property type="term" value="P:non-motile cilium assembly"/>
    <property type="evidence" value="ECO:0007669"/>
    <property type="project" value="InterPro"/>
</dbReference>
<dbReference type="GO" id="GO:0006680">
    <property type="term" value="P:glucosylceramide catabolic process"/>
    <property type="evidence" value="ECO:0007669"/>
    <property type="project" value="UniProtKB-ARBA"/>
</dbReference>
<dbReference type="GO" id="GO:0004348">
    <property type="term" value="F:glucosylceramidase activity"/>
    <property type="evidence" value="ECO:0007669"/>
    <property type="project" value="UniProtKB-EC"/>
</dbReference>
<organism evidence="15 16">
    <name type="scientific">Steinernema hermaphroditum</name>
    <dbReference type="NCBI Taxonomy" id="289476"/>
    <lineage>
        <taxon>Eukaryota</taxon>
        <taxon>Metazoa</taxon>
        <taxon>Ecdysozoa</taxon>
        <taxon>Nematoda</taxon>
        <taxon>Chromadorea</taxon>
        <taxon>Rhabditida</taxon>
        <taxon>Tylenchina</taxon>
        <taxon>Panagrolaimomorpha</taxon>
        <taxon>Strongyloidoidea</taxon>
        <taxon>Steinernematidae</taxon>
        <taxon>Steinernema</taxon>
    </lineage>
</organism>
<name>A0AA39H5V9_9BILA</name>
<dbReference type="Pfam" id="PF02055">
    <property type="entry name" value="Glyco_hydro_30"/>
    <property type="match status" value="1"/>
</dbReference>
<keyword evidence="12" id="KW-0802">TPR repeat</keyword>
<dbReference type="InterPro" id="IPR019734">
    <property type="entry name" value="TPR_rpt"/>
</dbReference>
<dbReference type="GO" id="GO:0034464">
    <property type="term" value="C:BBSome"/>
    <property type="evidence" value="ECO:0007669"/>
    <property type="project" value="InterPro"/>
</dbReference>
<dbReference type="GO" id="GO:0005102">
    <property type="term" value="F:signaling receptor binding"/>
    <property type="evidence" value="ECO:0007669"/>
    <property type="project" value="UniProtKB-ARBA"/>
</dbReference>
<evidence type="ECO:0000256" key="7">
    <source>
        <dbReference type="ARBA" id="ARBA00022801"/>
    </source>
</evidence>
<evidence type="ECO:0000256" key="8">
    <source>
        <dbReference type="ARBA" id="ARBA00022919"/>
    </source>
</evidence>
<dbReference type="GO" id="GO:0032006">
    <property type="term" value="P:regulation of TOR signaling"/>
    <property type="evidence" value="ECO:0007669"/>
    <property type="project" value="UniProtKB-ARBA"/>
</dbReference>
<dbReference type="Pfam" id="PF13181">
    <property type="entry name" value="TPR_8"/>
    <property type="match status" value="1"/>
</dbReference>
<feature type="compositionally biased region" description="Low complexity" evidence="13">
    <location>
        <begin position="156"/>
        <end position="166"/>
    </location>
</feature>
<evidence type="ECO:0000256" key="2">
    <source>
        <dbReference type="ARBA" id="ARBA00004760"/>
    </source>
</evidence>
<dbReference type="GO" id="GO:0042391">
    <property type="term" value="P:regulation of membrane potential"/>
    <property type="evidence" value="ECO:0007669"/>
    <property type="project" value="UniProtKB-ARBA"/>
</dbReference>
<comment type="pathway">
    <text evidence="3">Sphingolipid metabolism.</text>
</comment>
<evidence type="ECO:0000256" key="1">
    <source>
        <dbReference type="ARBA" id="ARBA00001013"/>
    </source>
</evidence>
<dbReference type="GO" id="GO:0097730">
    <property type="term" value="C:non-motile cilium"/>
    <property type="evidence" value="ECO:0007669"/>
    <property type="project" value="TreeGrafter"/>
</dbReference>
<dbReference type="GO" id="GO:0030163">
    <property type="term" value="P:protein catabolic process"/>
    <property type="evidence" value="ECO:0007669"/>
    <property type="project" value="UniProtKB-ARBA"/>
</dbReference>
<evidence type="ECO:0000313" key="16">
    <source>
        <dbReference type="Proteomes" id="UP001175271"/>
    </source>
</evidence>
<dbReference type="FunFam" id="3.20.20.80:FF:000030">
    <property type="entry name" value="Lysosomal acid glucosylceramidase"/>
    <property type="match status" value="1"/>
</dbReference>
<dbReference type="InterPro" id="IPR011990">
    <property type="entry name" value="TPR-like_helical_dom_sf"/>
</dbReference>
<comment type="catalytic activity">
    <reaction evidence="11">
        <text>an N-acyl-1-beta-D-glucosyl-15-methylhexadecasphing-4-enine + H2O = an N-acyl-15-methylhexadecasphing-4-enine + D-glucose</text>
        <dbReference type="Rhea" id="RHEA:34755"/>
        <dbReference type="ChEBI" id="CHEBI:4167"/>
        <dbReference type="ChEBI" id="CHEBI:15377"/>
        <dbReference type="ChEBI" id="CHEBI:70815"/>
        <dbReference type="ChEBI" id="CHEBI:70846"/>
    </reaction>
    <physiologicalReaction direction="left-to-right" evidence="11">
        <dbReference type="Rhea" id="RHEA:34756"/>
    </physiologicalReaction>
</comment>
<feature type="region of interest" description="Disordered" evidence="13">
    <location>
        <begin position="105"/>
        <end position="166"/>
    </location>
</feature>
<feature type="domain" description="Glycosyl hydrolase family 30 TIM-barrel" evidence="14">
    <location>
        <begin position="578"/>
        <end position="920"/>
    </location>
</feature>
<dbReference type="PRINTS" id="PR00843">
    <property type="entry name" value="GLHYDRLASE30"/>
</dbReference>
<dbReference type="Proteomes" id="UP001175271">
    <property type="component" value="Unassembled WGS sequence"/>
</dbReference>